<dbReference type="PRINTS" id="PR01438">
    <property type="entry name" value="UNVRSLSTRESS"/>
</dbReference>
<comment type="caution">
    <text evidence="3">The sequence shown here is derived from an EMBL/GenBank/DDBJ whole genome shotgun (WGS) entry which is preliminary data.</text>
</comment>
<comment type="similarity">
    <text evidence="1">Belongs to the universal stress protein A family.</text>
</comment>
<dbReference type="EMBL" id="JABBGG010000006">
    <property type="protein sequence ID" value="NML61721.1"/>
    <property type="molecule type" value="Genomic_DNA"/>
</dbReference>
<evidence type="ECO:0000256" key="1">
    <source>
        <dbReference type="ARBA" id="ARBA00008791"/>
    </source>
</evidence>
<dbReference type="SUPFAM" id="SSF52402">
    <property type="entry name" value="Adenine nucleotide alpha hydrolases-like"/>
    <property type="match status" value="2"/>
</dbReference>
<protein>
    <submittedName>
        <fullName evidence="3">Universal stress protein</fullName>
    </submittedName>
</protein>
<proteinExistence type="inferred from homology"/>
<evidence type="ECO:0000313" key="4">
    <source>
        <dbReference type="Proteomes" id="UP000583752"/>
    </source>
</evidence>
<dbReference type="Pfam" id="PF00582">
    <property type="entry name" value="Usp"/>
    <property type="match status" value="2"/>
</dbReference>
<feature type="domain" description="UspA" evidence="2">
    <location>
        <begin position="156"/>
        <end position="285"/>
    </location>
</feature>
<dbReference type="AlphaFoldDB" id="A0A848HPI7"/>
<accession>A0A848HPI7</accession>
<dbReference type="InterPro" id="IPR006016">
    <property type="entry name" value="UspA"/>
</dbReference>
<dbReference type="Gene3D" id="3.40.50.12370">
    <property type="match status" value="1"/>
</dbReference>
<feature type="domain" description="UspA" evidence="2">
    <location>
        <begin position="3"/>
        <end position="145"/>
    </location>
</feature>
<dbReference type="CDD" id="cd00293">
    <property type="entry name" value="USP-like"/>
    <property type="match status" value="1"/>
</dbReference>
<keyword evidence="4" id="KW-1185">Reference proteome</keyword>
<dbReference type="RefSeq" id="WP_169465971.1">
    <property type="nucleotide sequence ID" value="NZ_JABBGG010000006.1"/>
</dbReference>
<dbReference type="InterPro" id="IPR006015">
    <property type="entry name" value="Universal_stress_UspA"/>
</dbReference>
<reference evidence="3 4" key="1">
    <citation type="submission" date="2020-04" db="EMBL/GenBank/DDBJ databases">
        <title>Massilia sp. RP-1-19 isolated from soil.</title>
        <authorList>
            <person name="Dahal R.H."/>
        </authorList>
    </citation>
    <scope>NUCLEOTIDE SEQUENCE [LARGE SCALE GENOMIC DNA]</scope>
    <source>
        <strain evidence="3 4">RP-1-19</strain>
    </source>
</reference>
<dbReference type="Proteomes" id="UP000583752">
    <property type="component" value="Unassembled WGS sequence"/>
</dbReference>
<name>A0A848HPI7_9BURK</name>
<evidence type="ECO:0000313" key="3">
    <source>
        <dbReference type="EMBL" id="NML61721.1"/>
    </source>
</evidence>
<sequence>MDFKTILVHVDDSVRSAARVGAAAAIARRSNGHVIGAALSGVSRFLYQAMPPEANDPTLALHLDFLRERARDALALFTRQMDHSGAVSYEGRLVDDEAGAGISLHARTADLVVIGQAEPGHATAPLMADFPAYVVIHSGRPVLLLPFAMGACDPGRRILVSWDASREAARALQLALPMMQRAESVTIAVFDTRGDTRTVADATAADPVPFLERHGIGAELSIVPVEQKRGHRRHEVGEALLTLAAERSADLLVMGAYGHSRFRETILGGATRTVLEGMTIPVLMAH</sequence>
<dbReference type="PANTHER" id="PTHR46268:SF15">
    <property type="entry name" value="UNIVERSAL STRESS PROTEIN HP_0031"/>
    <property type="match status" value="1"/>
</dbReference>
<dbReference type="PANTHER" id="PTHR46268">
    <property type="entry name" value="STRESS RESPONSE PROTEIN NHAX"/>
    <property type="match status" value="1"/>
</dbReference>
<organism evidence="3 4">
    <name type="scientific">Massilia polaris</name>
    <dbReference type="NCBI Taxonomy" id="2728846"/>
    <lineage>
        <taxon>Bacteria</taxon>
        <taxon>Pseudomonadati</taxon>
        <taxon>Pseudomonadota</taxon>
        <taxon>Betaproteobacteria</taxon>
        <taxon>Burkholderiales</taxon>
        <taxon>Oxalobacteraceae</taxon>
        <taxon>Telluria group</taxon>
        <taxon>Massilia</taxon>
    </lineage>
</organism>
<gene>
    <name evidence="3" type="ORF">HHL21_11640</name>
</gene>
<evidence type="ECO:0000259" key="2">
    <source>
        <dbReference type="Pfam" id="PF00582"/>
    </source>
</evidence>